<gene>
    <name evidence="1" type="ORF">RCL2_000384200</name>
</gene>
<dbReference type="Proteomes" id="UP000615446">
    <property type="component" value="Unassembled WGS sequence"/>
</dbReference>
<evidence type="ECO:0000313" key="1">
    <source>
        <dbReference type="EMBL" id="GES76437.1"/>
    </source>
</evidence>
<accession>A0A8H3KV09</accession>
<name>A0A8H3KV09_9GLOM</name>
<evidence type="ECO:0000313" key="2">
    <source>
        <dbReference type="Proteomes" id="UP000615446"/>
    </source>
</evidence>
<organism evidence="1 2">
    <name type="scientific">Rhizophagus clarus</name>
    <dbReference type="NCBI Taxonomy" id="94130"/>
    <lineage>
        <taxon>Eukaryota</taxon>
        <taxon>Fungi</taxon>
        <taxon>Fungi incertae sedis</taxon>
        <taxon>Mucoromycota</taxon>
        <taxon>Glomeromycotina</taxon>
        <taxon>Glomeromycetes</taxon>
        <taxon>Glomerales</taxon>
        <taxon>Glomeraceae</taxon>
        <taxon>Rhizophagus</taxon>
    </lineage>
</organism>
<dbReference type="EMBL" id="BLAL01000020">
    <property type="protein sequence ID" value="GES76437.1"/>
    <property type="molecule type" value="Genomic_DNA"/>
</dbReference>
<dbReference type="AlphaFoldDB" id="A0A8H3KV09"/>
<protein>
    <submittedName>
        <fullName evidence="1">Uncharacterized protein</fullName>
    </submittedName>
</protein>
<proteinExistence type="predicted"/>
<comment type="caution">
    <text evidence="1">The sequence shown here is derived from an EMBL/GenBank/DDBJ whole genome shotgun (WGS) entry which is preliminary data.</text>
</comment>
<sequence>MSMRINHKKMPGRRKIIMDYKPNQKLVKGGVETTTITKSSLAHSVSIRNRVRPNLLKKKKHNQQLAVNSSEKRSHDNLIFGRKRKPNLFYQNGDMKKVLRNILNVEKFKRS</sequence>
<reference evidence="1" key="1">
    <citation type="submission" date="2019-10" db="EMBL/GenBank/DDBJ databases">
        <title>Conservation and host-specific expression of non-tandemly repeated heterogenous ribosome RNA gene in arbuscular mycorrhizal fungi.</title>
        <authorList>
            <person name="Maeda T."/>
            <person name="Kobayashi Y."/>
            <person name="Nakagawa T."/>
            <person name="Ezawa T."/>
            <person name="Yamaguchi K."/>
            <person name="Bino T."/>
            <person name="Nishimoto Y."/>
            <person name="Shigenobu S."/>
            <person name="Kawaguchi M."/>
        </authorList>
    </citation>
    <scope>NUCLEOTIDE SEQUENCE</scope>
    <source>
        <strain evidence="1">HR1</strain>
    </source>
</reference>